<keyword evidence="1" id="KW-0812">Transmembrane</keyword>
<keyword evidence="1" id="KW-1133">Transmembrane helix</keyword>
<sequence>MFRNPYNRIAEPPKPSLIELTSAASAVERPSSGEADAVTLGQPQSKPYLDSLDLAAALCSLACLAASIFVVTPHLTISWRLGFKDQLTVIGFLMSVMTLCVKRLAPTLFLILEAQWGSSNLQNYNAILTNSMWLSQTALLWRTILFILVLLPLGLSAAYKQFAVGGTSTAIIQNRPAGDYGLVAAPLGNINTMNNSIYLMINANLPFMTASSSDSVLPPFADLPKAYGYNTLLLSNTSAALLDMPVPANVTSIQQSLKENESWQISASVNATVTRYNTSGEVRNDTFWQNAFNQSGNLSSFQLFNADSGYNLGLLLPRDTGTDGAYCLIGDYKDKSKVYWLEFDSDYNSPNSRSFRSAAMMFNTRREKCTGTWRVTRSKISLVDGSCTGQLTKQSIMNGNQPYPMDALPVLYHSLGQYSITREGSPWRLPAFTTSVATMHWARLIWMNQYQSSAFASNSEIYYQATDEVIASTNLTMRDPWLLYLVLSIQPLLAIILFSLALLFYSTPIHKGFGLVAILAGINRDSLGSVQGAALSGELVKPIRMDINVCPNVSPDQDAQAAGRIEYTLGRTQHTRTSLRHGKKYS</sequence>
<accession>A0A1W5CYR1</accession>
<evidence type="ECO:0000313" key="2">
    <source>
        <dbReference type="EMBL" id="SLM35976.1"/>
    </source>
</evidence>
<name>A0A1W5CYR1_9LECA</name>
<dbReference type="Proteomes" id="UP000192927">
    <property type="component" value="Unassembled WGS sequence"/>
</dbReference>
<dbReference type="AlphaFoldDB" id="A0A1W5CYR1"/>
<keyword evidence="3" id="KW-1185">Reference proteome</keyword>
<evidence type="ECO:0000256" key="1">
    <source>
        <dbReference type="SAM" id="Phobius"/>
    </source>
</evidence>
<feature type="transmembrane region" description="Helical" evidence="1">
    <location>
        <begin position="54"/>
        <end position="75"/>
    </location>
</feature>
<dbReference type="EMBL" id="FWEW01000869">
    <property type="protein sequence ID" value="SLM35976.1"/>
    <property type="molecule type" value="Genomic_DNA"/>
</dbReference>
<feature type="transmembrane region" description="Helical" evidence="1">
    <location>
        <begin position="132"/>
        <end position="153"/>
    </location>
</feature>
<reference evidence="3" key="1">
    <citation type="submission" date="2017-03" db="EMBL/GenBank/DDBJ databases">
        <authorList>
            <person name="Sharma R."/>
            <person name="Thines M."/>
        </authorList>
    </citation>
    <scope>NUCLEOTIDE SEQUENCE [LARGE SCALE GENOMIC DNA]</scope>
</reference>
<organism evidence="2 3">
    <name type="scientific">Lasallia pustulata</name>
    <dbReference type="NCBI Taxonomy" id="136370"/>
    <lineage>
        <taxon>Eukaryota</taxon>
        <taxon>Fungi</taxon>
        <taxon>Dikarya</taxon>
        <taxon>Ascomycota</taxon>
        <taxon>Pezizomycotina</taxon>
        <taxon>Lecanoromycetes</taxon>
        <taxon>OSLEUM clade</taxon>
        <taxon>Umbilicariomycetidae</taxon>
        <taxon>Umbilicariales</taxon>
        <taxon>Umbilicariaceae</taxon>
        <taxon>Lasallia</taxon>
    </lineage>
</organism>
<keyword evidence="1" id="KW-0472">Membrane</keyword>
<feature type="transmembrane region" description="Helical" evidence="1">
    <location>
        <begin position="481"/>
        <end position="505"/>
    </location>
</feature>
<evidence type="ECO:0000313" key="3">
    <source>
        <dbReference type="Proteomes" id="UP000192927"/>
    </source>
</evidence>
<protein>
    <submittedName>
        <fullName evidence="2">Uncharacterized protein</fullName>
    </submittedName>
</protein>
<proteinExistence type="predicted"/>
<feature type="transmembrane region" description="Helical" evidence="1">
    <location>
        <begin position="87"/>
        <end position="112"/>
    </location>
</feature>